<evidence type="ECO:0000313" key="1">
    <source>
        <dbReference type="EMBL" id="ACG26408.1"/>
    </source>
</evidence>
<organism evidence="1">
    <name type="scientific">Zea mays</name>
    <name type="common">Maize</name>
    <dbReference type="NCBI Taxonomy" id="4577"/>
    <lineage>
        <taxon>Eukaryota</taxon>
        <taxon>Viridiplantae</taxon>
        <taxon>Streptophyta</taxon>
        <taxon>Embryophyta</taxon>
        <taxon>Tracheophyta</taxon>
        <taxon>Spermatophyta</taxon>
        <taxon>Magnoliopsida</taxon>
        <taxon>Liliopsida</taxon>
        <taxon>Poales</taxon>
        <taxon>Poaceae</taxon>
        <taxon>PACMAD clade</taxon>
        <taxon>Panicoideae</taxon>
        <taxon>Andropogonodae</taxon>
        <taxon>Andropogoneae</taxon>
        <taxon>Tripsacinae</taxon>
        <taxon>Zea</taxon>
    </lineage>
</organism>
<proteinExistence type="evidence at transcript level"/>
<sequence>MSEHRARKMCVSTNRLWLCLQDALKDALLEKSELQRCMGVEGLHPSDVLDQHVVVLIRAACIEPSGDLCIGIISAQSRRKDAGFPLIF</sequence>
<reference evidence="1" key="1">
    <citation type="journal article" date="2009" name="Plant Mol. Biol.">
        <title>Insights into corn genes derived from large-scale cDNA sequencing.</title>
        <authorList>
            <person name="Alexandrov N.N."/>
            <person name="Brover V.V."/>
            <person name="Freidin S."/>
            <person name="Troukhan M.E."/>
            <person name="Tatarinova T.V."/>
            <person name="Zhang H."/>
            <person name="Swaller T.J."/>
            <person name="Lu Y.P."/>
            <person name="Bouck J."/>
            <person name="Flavell R.B."/>
            <person name="Feldmann K.A."/>
        </authorList>
    </citation>
    <scope>NUCLEOTIDE SEQUENCE</scope>
</reference>
<dbReference type="GeneID" id="100275099"/>
<dbReference type="AlphaFoldDB" id="B6SNH5"/>
<protein>
    <submittedName>
        <fullName evidence="1">Uncharacterized protein</fullName>
    </submittedName>
</protein>
<accession>B6SNH5</accession>
<dbReference type="RefSeq" id="XP_020395249.1">
    <property type="nucleotide sequence ID" value="XM_020539660.1"/>
</dbReference>
<dbReference type="EMBL" id="EU954290">
    <property type="protein sequence ID" value="ACG26408.1"/>
    <property type="molecule type" value="mRNA"/>
</dbReference>
<name>B6SNH5_MAIZE</name>